<reference evidence="2" key="1">
    <citation type="journal article" date="2019" name="Int. J. Syst. Evol. Microbiol.">
        <title>The Global Catalogue of Microorganisms (GCM) 10K type strain sequencing project: providing services to taxonomists for standard genome sequencing and annotation.</title>
        <authorList>
            <consortium name="The Broad Institute Genomics Platform"/>
            <consortium name="The Broad Institute Genome Sequencing Center for Infectious Disease"/>
            <person name="Wu L."/>
            <person name="Ma J."/>
        </authorList>
    </citation>
    <scope>NUCLEOTIDE SEQUENCE [LARGE SCALE GENOMIC DNA]</scope>
    <source>
        <strain evidence="2">CGMCC 1.15419</strain>
    </source>
</reference>
<evidence type="ECO:0000313" key="1">
    <source>
        <dbReference type="EMBL" id="GGF74017.1"/>
    </source>
</evidence>
<proteinExistence type="predicted"/>
<protein>
    <submittedName>
        <fullName evidence="1">Uncharacterized protein</fullName>
    </submittedName>
</protein>
<evidence type="ECO:0000313" key="2">
    <source>
        <dbReference type="Proteomes" id="UP000640509"/>
    </source>
</evidence>
<dbReference type="Proteomes" id="UP000640509">
    <property type="component" value="Unassembled WGS sequence"/>
</dbReference>
<sequence length="82" mass="8432">MGLAAVGLMAGRSVGFYLGGAKNAASAVKTTAQAAQQTFRGENAIGRNAMAFAAHLAVFRATTGGAEFINRMQDKARALVKT</sequence>
<dbReference type="RefSeq" id="WP_188715817.1">
    <property type="nucleotide sequence ID" value="NZ_BMIV01000010.1"/>
</dbReference>
<accession>A0ABQ1VKL6</accession>
<dbReference type="EMBL" id="BMIV01000010">
    <property type="protein sequence ID" value="GGF74017.1"/>
    <property type="molecule type" value="Genomic_DNA"/>
</dbReference>
<organism evidence="1 2">
    <name type="scientific">Paracoccus acridae</name>
    <dbReference type="NCBI Taxonomy" id="1795310"/>
    <lineage>
        <taxon>Bacteria</taxon>
        <taxon>Pseudomonadati</taxon>
        <taxon>Pseudomonadota</taxon>
        <taxon>Alphaproteobacteria</taxon>
        <taxon>Rhodobacterales</taxon>
        <taxon>Paracoccaceae</taxon>
        <taxon>Paracoccus</taxon>
    </lineage>
</organism>
<name>A0ABQ1VKL6_9RHOB</name>
<comment type="caution">
    <text evidence="1">The sequence shown here is derived from an EMBL/GenBank/DDBJ whole genome shotgun (WGS) entry which is preliminary data.</text>
</comment>
<gene>
    <name evidence="1" type="ORF">GCM10011402_28310</name>
</gene>
<keyword evidence="2" id="KW-1185">Reference proteome</keyword>